<sequence>MYAWNCGGGATSTVTRSCSVSHVRACVYECNAGRNIYCCGLLIAGPVSRFTMPGNNKRSGKKLASQDQQRIRELLDEVLDRCTTLPSGDPKKEWKDFLEIQKFLQEVRELEKPLMPDLPKRSNKWPAFLKWCSENGAYLGNVAIKDLPDGEYGLVAEENIEESSQFLGIPMKLVMTTVAARKSKLGPLLRDDPIMKTMSNVALAIFLILELSVGESSFWHPYISVLPESFNTVLYFSIEELELLSGSTVLDEALKLHRSIARQYAYFHKIFRTHPLAKSLPFKDCFTYDLYRWAVSAVMTRQNAVPWTESDGPGGDDVRVDGTAAVTALVPLWDMCNHSDGKVLTDYDSSASMVRCYAMQDFQKGEEEAKHLECPQEPSDFNFSFPCSFQVTIFYGKRTNAEFFIHNGFVFENNRHDAVEIKLGVSKKDPLFAVKSKLCDDHDLSLSGTFALKARDRPVTEDLSTFLRILVLKDASQATTFNTEHILRSSDDNAREALNFLVVRIQILLRAFPKSDQEYESIIKDGASNARLKMAARLRLLERKILASILETFESRAKLQPQAQS</sequence>
<dbReference type="InterPro" id="IPR046341">
    <property type="entry name" value="SET_dom_sf"/>
</dbReference>
<dbReference type="InterPro" id="IPR044428">
    <property type="entry name" value="SETD3_SET"/>
</dbReference>
<dbReference type="InterPro" id="IPR015353">
    <property type="entry name" value="Rubisco_LSMT_subst-bd"/>
</dbReference>
<gene>
    <name evidence="6" type="ORF">V5799_030556</name>
</gene>
<dbReference type="InterPro" id="IPR050600">
    <property type="entry name" value="SETD3_SETD6_MTase"/>
</dbReference>
<evidence type="ECO:0000313" key="6">
    <source>
        <dbReference type="EMBL" id="KAK8776095.1"/>
    </source>
</evidence>
<organism evidence="6 7">
    <name type="scientific">Amblyomma americanum</name>
    <name type="common">Lone star tick</name>
    <dbReference type="NCBI Taxonomy" id="6943"/>
    <lineage>
        <taxon>Eukaryota</taxon>
        <taxon>Metazoa</taxon>
        <taxon>Ecdysozoa</taxon>
        <taxon>Arthropoda</taxon>
        <taxon>Chelicerata</taxon>
        <taxon>Arachnida</taxon>
        <taxon>Acari</taxon>
        <taxon>Parasitiformes</taxon>
        <taxon>Ixodida</taxon>
        <taxon>Ixodoidea</taxon>
        <taxon>Ixodidae</taxon>
        <taxon>Amblyomminae</taxon>
        <taxon>Amblyomma</taxon>
    </lineage>
</organism>
<evidence type="ECO:0000256" key="3">
    <source>
        <dbReference type="ARBA" id="ARBA00022691"/>
    </source>
</evidence>
<name>A0AAQ4EMW1_AMBAM</name>
<dbReference type="GO" id="GO:0018064">
    <property type="term" value="F:protein-L-histidine N-tele-methyltransferase activity"/>
    <property type="evidence" value="ECO:0007669"/>
    <property type="project" value="UniProtKB-EC"/>
</dbReference>
<dbReference type="EC" id="2.1.1.85" evidence="4"/>
<dbReference type="PANTHER" id="PTHR13271">
    <property type="entry name" value="UNCHARACTERIZED PUTATIVE METHYLTRANSFERASE"/>
    <property type="match status" value="1"/>
</dbReference>
<evidence type="ECO:0000256" key="4">
    <source>
        <dbReference type="PROSITE-ProRule" id="PRU00898"/>
    </source>
</evidence>
<dbReference type="SUPFAM" id="SSF81822">
    <property type="entry name" value="RuBisCo LSMT C-terminal, substrate-binding domain"/>
    <property type="match status" value="1"/>
</dbReference>
<dbReference type="Pfam" id="PF09273">
    <property type="entry name" value="Rubis-subs-bind"/>
    <property type="match status" value="1"/>
</dbReference>
<proteinExistence type="inferred from homology"/>
<dbReference type="SUPFAM" id="SSF82199">
    <property type="entry name" value="SET domain"/>
    <property type="match status" value="1"/>
</dbReference>
<keyword evidence="2 4" id="KW-0808">Transferase</keyword>
<evidence type="ECO:0000313" key="7">
    <source>
        <dbReference type="Proteomes" id="UP001321473"/>
    </source>
</evidence>
<feature type="domain" description="Rubisco LSMT substrate-binding" evidence="5">
    <location>
        <begin position="427"/>
        <end position="546"/>
    </location>
</feature>
<dbReference type="AlphaFoldDB" id="A0AAQ4EMW1"/>
<keyword evidence="3 4" id="KW-0949">S-adenosyl-L-methionine</keyword>
<comment type="catalytic activity">
    <reaction evidence="4">
        <text>L-histidyl-[protein] + S-adenosyl-L-methionine = N(tele)-methyl-L-histidyl-[protein] + S-adenosyl-L-homocysteine + H(+)</text>
        <dbReference type="Rhea" id="RHEA:19369"/>
        <dbReference type="Rhea" id="RHEA-COMP:9745"/>
        <dbReference type="Rhea" id="RHEA-COMP:11600"/>
        <dbReference type="ChEBI" id="CHEBI:15378"/>
        <dbReference type="ChEBI" id="CHEBI:16367"/>
        <dbReference type="ChEBI" id="CHEBI:29979"/>
        <dbReference type="ChEBI" id="CHEBI:57856"/>
        <dbReference type="ChEBI" id="CHEBI:59789"/>
        <dbReference type="EC" id="2.1.1.85"/>
    </reaction>
</comment>
<accession>A0AAQ4EMW1</accession>
<evidence type="ECO:0000259" key="5">
    <source>
        <dbReference type="Pfam" id="PF09273"/>
    </source>
</evidence>
<protein>
    <recommendedName>
        <fullName evidence="4">protein-histidine N-methyltransferase</fullName>
        <ecNumber evidence="4">2.1.1.85</ecNumber>
    </recommendedName>
</protein>
<dbReference type="InterPro" id="IPR025785">
    <property type="entry name" value="SETD3"/>
</dbReference>
<comment type="similarity">
    <text evidence="4">Belongs to the class V-like SAM-binding methyltransferase superfamily. SETD3 actin-histidine methyltransferase family.</text>
</comment>
<dbReference type="Gene3D" id="3.90.1410.10">
    <property type="entry name" value="set domain protein methyltransferase, domain 1"/>
    <property type="match status" value="1"/>
</dbReference>
<dbReference type="Gene3D" id="3.90.1420.10">
    <property type="entry name" value="Rubisco LSMT, substrate-binding domain"/>
    <property type="match status" value="1"/>
</dbReference>
<dbReference type="GO" id="GO:0032259">
    <property type="term" value="P:methylation"/>
    <property type="evidence" value="ECO:0007669"/>
    <property type="project" value="UniProtKB-KW"/>
</dbReference>
<dbReference type="GO" id="GO:0016279">
    <property type="term" value="F:protein-lysine N-methyltransferase activity"/>
    <property type="evidence" value="ECO:0007669"/>
    <property type="project" value="TreeGrafter"/>
</dbReference>
<keyword evidence="1 4" id="KW-0489">Methyltransferase</keyword>
<dbReference type="EMBL" id="JARKHS020013365">
    <property type="protein sequence ID" value="KAK8776095.1"/>
    <property type="molecule type" value="Genomic_DNA"/>
</dbReference>
<dbReference type="PROSITE" id="PS51565">
    <property type="entry name" value="SAM_MT85_SETD3"/>
    <property type="match status" value="1"/>
</dbReference>
<comment type="caution">
    <text evidence="6">The sequence shown here is derived from an EMBL/GenBank/DDBJ whole genome shotgun (WGS) entry which is preliminary data.</text>
</comment>
<dbReference type="PANTHER" id="PTHR13271:SF47">
    <property type="entry name" value="ACTIN-HISTIDINE N-METHYLTRANSFERASE"/>
    <property type="match status" value="1"/>
</dbReference>
<reference evidence="6 7" key="1">
    <citation type="journal article" date="2023" name="Arcadia Sci">
        <title>De novo assembly of a long-read Amblyomma americanum tick genome.</title>
        <authorList>
            <person name="Chou S."/>
            <person name="Poskanzer K.E."/>
            <person name="Rollins M."/>
            <person name="Thuy-Boun P.S."/>
        </authorList>
    </citation>
    <scope>NUCLEOTIDE SEQUENCE [LARGE SCALE GENOMIC DNA]</scope>
    <source>
        <strain evidence="6">F_SG_1</strain>
        <tissue evidence="6">Salivary glands</tissue>
    </source>
</reference>
<evidence type="ECO:0000256" key="1">
    <source>
        <dbReference type="ARBA" id="ARBA00022603"/>
    </source>
</evidence>
<dbReference type="Proteomes" id="UP001321473">
    <property type="component" value="Unassembled WGS sequence"/>
</dbReference>
<keyword evidence="7" id="KW-1185">Reference proteome</keyword>
<dbReference type="CDD" id="cd19176">
    <property type="entry name" value="SET_SETD3"/>
    <property type="match status" value="1"/>
</dbReference>
<dbReference type="InterPro" id="IPR036464">
    <property type="entry name" value="Rubisco_LSMT_subst-bd_sf"/>
</dbReference>
<evidence type="ECO:0000256" key="2">
    <source>
        <dbReference type="ARBA" id="ARBA00022679"/>
    </source>
</evidence>